<evidence type="ECO:0000256" key="2">
    <source>
        <dbReference type="SAM" id="Phobius"/>
    </source>
</evidence>
<feature type="compositionally biased region" description="Polar residues" evidence="1">
    <location>
        <begin position="29"/>
        <end position="39"/>
    </location>
</feature>
<dbReference type="Proteomes" id="UP001596514">
    <property type="component" value="Unassembled WGS sequence"/>
</dbReference>
<dbReference type="RefSeq" id="WP_343975496.1">
    <property type="nucleotide sequence ID" value="NZ_BAAAGK010000132.1"/>
</dbReference>
<sequence length="620" mass="65022">MPANNPPDQSPTPDQQPDRTIAYRWNEGAQRSDQPHTQVYPQNTQPGYPQPQQGYQQGQPYPQQGQPQQNPQQAYGQQNYGQPAGQQNYGQQSYGQQGYGQPAGQPYGQQQGYGQQPYPQQAGNWQQGPDFLGAGQPTGTPPRKGGKGWLFAAIAALVVVLVGGGGVFAVNLLSGGGTQPHDVLPANAIGYVRLDLDPAANQKLALFGIARKFTATKDSFTGDDPRQAIFDLLKKESDSLGKVNYATDIEPWLGVRVGVAAVPPARGAKEPGAVVAVQVTDQDKAKAGIAKLMGKEKYGIAFRDDYALLSPTQAEADRAAAAAPLSENANFSDDLSALGETGVLSFWADAGKLAQLAPEVASQDPATLAQIKNVRVAGALRFDSGYIELAGVSRGAQNLDMGTPEASRISTLPASTAGAVSISGLGEVIGKQWTQLMKSADAAGGGGVQQFVDQAKQQSGLSLPDDLVTLLGKNITLALDAGGLDGDQPKFGAKVVTDPAKAQEVVGKIEKYLAATGTAVPQLAKVPGDGTFVLASSQEYAAELDKDGALGDSETFQLAIPNADEATFAVFVDLDKIEKLYLEGLQGDEKANLQVLRGVGVSGTQSGSEATFSMRLLLND</sequence>
<keyword evidence="2" id="KW-0812">Transmembrane</keyword>
<reference evidence="4" key="1">
    <citation type="journal article" date="2019" name="Int. J. Syst. Evol. Microbiol.">
        <title>The Global Catalogue of Microorganisms (GCM) 10K type strain sequencing project: providing services to taxonomists for standard genome sequencing and annotation.</title>
        <authorList>
            <consortium name="The Broad Institute Genomics Platform"/>
            <consortium name="The Broad Institute Genome Sequencing Center for Infectious Disease"/>
            <person name="Wu L."/>
            <person name="Ma J."/>
        </authorList>
    </citation>
    <scope>NUCLEOTIDE SEQUENCE [LARGE SCALE GENOMIC DNA]</scope>
    <source>
        <strain evidence="4">JCM 10083</strain>
    </source>
</reference>
<feature type="compositionally biased region" description="Low complexity" evidence="1">
    <location>
        <begin position="40"/>
        <end position="123"/>
    </location>
</feature>
<protein>
    <submittedName>
        <fullName evidence="3">DUF3352 domain-containing protein</fullName>
    </submittedName>
</protein>
<dbReference type="EMBL" id="JBHTEE010000001">
    <property type="protein sequence ID" value="MFC7602858.1"/>
    <property type="molecule type" value="Genomic_DNA"/>
</dbReference>
<proteinExistence type="predicted"/>
<feature type="compositionally biased region" description="Pro residues" evidence="1">
    <location>
        <begin position="1"/>
        <end position="10"/>
    </location>
</feature>
<dbReference type="Pfam" id="PF11832">
    <property type="entry name" value="DUF3352"/>
    <property type="match status" value="1"/>
</dbReference>
<keyword evidence="2" id="KW-0472">Membrane</keyword>
<dbReference type="InterPro" id="IPR021787">
    <property type="entry name" value="DUF3352"/>
</dbReference>
<evidence type="ECO:0000313" key="3">
    <source>
        <dbReference type="EMBL" id="MFC7602858.1"/>
    </source>
</evidence>
<organism evidence="3 4">
    <name type="scientific">Streptosporangium amethystogenes subsp. fukuiense</name>
    <dbReference type="NCBI Taxonomy" id="698418"/>
    <lineage>
        <taxon>Bacteria</taxon>
        <taxon>Bacillati</taxon>
        <taxon>Actinomycetota</taxon>
        <taxon>Actinomycetes</taxon>
        <taxon>Streptosporangiales</taxon>
        <taxon>Streptosporangiaceae</taxon>
        <taxon>Streptosporangium</taxon>
    </lineage>
</organism>
<comment type="caution">
    <text evidence="3">The sequence shown here is derived from an EMBL/GenBank/DDBJ whole genome shotgun (WGS) entry which is preliminary data.</text>
</comment>
<keyword evidence="4" id="KW-1185">Reference proteome</keyword>
<keyword evidence="2" id="KW-1133">Transmembrane helix</keyword>
<gene>
    <name evidence="3" type="ORF">ACFQVD_22400</name>
</gene>
<name>A0ABW2T2J1_9ACTN</name>
<evidence type="ECO:0000313" key="4">
    <source>
        <dbReference type="Proteomes" id="UP001596514"/>
    </source>
</evidence>
<accession>A0ABW2T2J1</accession>
<feature type="region of interest" description="Disordered" evidence="1">
    <location>
        <begin position="1"/>
        <end position="143"/>
    </location>
</feature>
<feature type="transmembrane region" description="Helical" evidence="2">
    <location>
        <begin position="149"/>
        <end position="173"/>
    </location>
</feature>
<evidence type="ECO:0000256" key="1">
    <source>
        <dbReference type="SAM" id="MobiDB-lite"/>
    </source>
</evidence>